<feature type="domain" description="EamA" evidence="8">
    <location>
        <begin position="2"/>
        <end position="135"/>
    </location>
</feature>
<comment type="subcellular location">
    <subcellularLocation>
        <location evidence="1">Cell membrane</location>
        <topology evidence="1">Multi-pass membrane protein</topology>
    </subcellularLocation>
</comment>
<feature type="transmembrane region" description="Helical" evidence="7">
    <location>
        <begin position="241"/>
        <end position="259"/>
    </location>
</feature>
<feature type="transmembrane region" description="Helical" evidence="7">
    <location>
        <begin position="178"/>
        <end position="197"/>
    </location>
</feature>
<dbReference type="RefSeq" id="WP_344301661.1">
    <property type="nucleotide sequence ID" value="NZ_BAAAQQ010000001.1"/>
</dbReference>
<feature type="transmembrane region" description="Helical" evidence="7">
    <location>
        <begin position="90"/>
        <end position="109"/>
    </location>
</feature>
<keyword evidence="6 7" id="KW-0472">Membrane</keyword>
<feature type="transmembrane region" description="Helical" evidence="7">
    <location>
        <begin position="121"/>
        <end position="141"/>
    </location>
</feature>
<protein>
    <submittedName>
        <fullName evidence="9">DMT family transporter</fullName>
    </submittedName>
</protein>
<evidence type="ECO:0000313" key="9">
    <source>
        <dbReference type="EMBL" id="GAA2113967.1"/>
    </source>
</evidence>
<dbReference type="SUPFAM" id="SSF103481">
    <property type="entry name" value="Multidrug resistance efflux transporter EmrE"/>
    <property type="match status" value="2"/>
</dbReference>
<dbReference type="PANTHER" id="PTHR42920:SF24">
    <property type="entry name" value="AROMATIC AMINO ACID EXPORTER YDDG"/>
    <property type="match status" value="1"/>
</dbReference>
<evidence type="ECO:0000313" key="10">
    <source>
        <dbReference type="Proteomes" id="UP001500575"/>
    </source>
</evidence>
<evidence type="ECO:0000256" key="4">
    <source>
        <dbReference type="ARBA" id="ARBA00022692"/>
    </source>
</evidence>
<feature type="transmembrane region" description="Helical" evidence="7">
    <location>
        <begin position="62"/>
        <end position="84"/>
    </location>
</feature>
<evidence type="ECO:0000256" key="5">
    <source>
        <dbReference type="ARBA" id="ARBA00022989"/>
    </source>
</evidence>
<feature type="transmembrane region" description="Helical" evidence="7">
    <location>
        <begin position="35"/>
        <end position="55"/>
    </location>
</feature>
<comment type="similarity">
    <text evidence="2">Belongs to the EamA transporter family.</text>
</comment>
<dbReference type="InterPro" id="IPR037185">
    <property type="entry name" value="EmrE-like"/>
</dbReference>
<feature type="domain" description="EamA" evidence="8">
    <location>
        <begin position="152"/>
        <end position="281"/>
    </location>
</feature>
<dbReference type="Pfam" id="PF00892">
    <property type="entry name" value="EamA"/>
    <property type="match status" value="2"/>
</dbReference>
<dbReference type="PANTHER" id="PTHR42920">
    <property type="entry name" value="OS03G0707200 PROTEIN-RELATED"/>
    <property type="match status" value="1"/>
</dbReference>
<keyword evidence="5 7" id="KW-1133">Transmembrane helix</keyword>
<keyword evidence="3" id="KW-1003">Cell membrane</keyword>
<comment type="caution">
    <text evidence="9">The sequence shown here is derived from an EMBL/GenBank/DDBJ whole genome shotgun (WGS) entry which is preliminary data.</text>
</comment>
<feature type="transmembrane region" description="Helical" evidence="7">
    <location>
        <begin position="209"/>
        <end position="229"/>
    </location>
</feature>
<accession>A0ABN2XLB1</accession>
<feature type="transmembrane region" description="Helical" evidence="7">
    <location>
        <begin position="265"/>
        <end position="283"/>
    </location>
</feature>
<keyword evidence="4 7" id="KW-0812">Transmembrane</keyword>
<proteinExistence type="inferred from homology"/>
<evidence type="ECO:0000259" key="8">
    <source>
        <dbReference type="Pfam" id="PF00892"/>
    </source>
</evidence>
<dbReference type="Gene3D" id="1.10.3730.20">
    <property type="match status" value="1"/>
</dbReference>
<evidence type="ECO:0000256" key="6">
    <source>
        <dbReference type="ARBA" id="ARBA00023136"/>
    </source>
</evidence>
<keyword evidence="10" id="KW-1185">Reference proteome</keyword>
<sequence>MGAVFVLLSAVGFGLMAIFAKLAYAEGADVGGLLVIRFGLAGAALLAVSLVTGALRRLDRRTVLAGLGMGVFGYAAQAGLYLAAVARVDASEVALVFCVYPVLVMVAAVAIGRERASGRRLVALALALSGSALVLGGVSSRGGGFDVVSAALSLGSALVYTVYILVGDRVVRDAPAVPLTALVCVGAFASCTIAGLVTGGPDLSMPAAGWAWIGVIALVCTVGSILLFFSGLARVGPSMAALLSGIEPVVTVGAAALVFGEVLTTAQTLGGVLVLAAVVLVQWRTSAPRVVAPRVPARV</sequence>
<gene>
    <name evidence="9" type="ORF">GCM10009843_02160</name>
</gene>
<evidence type="ECO:0000256" key="1">
    <source>
        <dbReference type="ARBA" id="ARBA00004651"/>
    </source>
</evidence>
<feature type="transmembrane region" description="Helical" evidence="7">
    <location>
        <begin position="147"/>
        <end position="166"/>
    </location>
</feature>
<reference evidence="9 10" key="1">
    <citation type="journal article" date="2019" name="Int. J. Syst. Evol. Microbiol.">
        <title>The Global Catalogue of Microorganisms (GCM) 10K type strain sequencing project: providing services to taxonomists for standard genome sequencing and annotation.</title>
        <authorList>
            <consortium name="The Broad Institute Genomics Platform"/>
            <consortium name="The Broad Institute Genome Sequencing Center for Infectious Disease"/>
            <person name="Wu L."/>
            <person name="Ma J."/>
        </authorList>
    </citation>
    <scope>NUCLEOTIDE SEQUENCE [LARGE SCALE GENOMIC DNA]</scope>
    <source>
        <strain evidence="9 10">JCM 16021</strain>
    </source>
</reference>
<name>A0ABN2XLB1_9ACTN</name>
<evidence type="ECO:0000256" key="2">
    <source>
        <dbReference type="ARBA" id="ARBA00007362"/>
    </source>
</evidence>
<organism evidence="9 10">
    <name type="scientific">Nocardioides bigeumensis</name>
    <dbReference type="NCBI Taxonomy" id="433657"/>
    <lineage>
        <taxon>Bacteria</taxon>
        <taxon>Bacillati</taxon>
        <taxon>Actinomycetota</taxon>
        <taxon>Actinomycetes</taxon>
        <taxon>Propionibacteriales</taxon>
        <taxon>Nocardioidaceae</taxon>
        <taxon>Nocardioides</taxon>
    </lineage>
</organism>
<dbReference type="EMBL" id="BAAAQQ010000001">
    <property type="protein sequence ID" value="GAA2113967.1"/>
    <property type="molecule type" value="Genomic_DNA"/>
</dbReference>
<dbReference type="InterPro" id="IPR051258">
    <property type="entry name" value="Diverse_Substrate_Transporter"/>
</dbReference>
<evidence type="ECO:0000256" key="3">
    <source>
        <dbReference type="ARBA" id="ARBA00022475"/>
    </source>
</evidence>
<dbReference type="Proteomes" id="UP001500575">
    <property type="component" value="Unassembled WGS sequence"/>
</dbReference>
<evidence type="ECO:0000256" key="7">
    <source>
        <dbReference type="SAM" id="Phobius"/>
    </source>
</evidence>
<dbReference type="InterPro" id="IPR000620">
    <property type="entry name" value="EamA_dom"/>
</dbReference>